<keyword evidence="1" id="KW-1133">Transmembrane helix</keyword>
<name>A0A8H2M500_9FIRM</name>
<comment type="caution">
    <text evidence="2">The sequence shown here is derived from an EMBL/GenBank/DDBJ whole genome shotgun (WGS) entry which is preliminary data.</text>
</comment>
<evidence type="ECO:0000313" key="3">
    <source>
        <dbReference type="Proteomes" id="UP000377798"/>
    </source>
</evidence>
<keyword evidence="1" id="KW-0812">Transmembrane</keyword>
<reference evidence="2 3" key="1">
    <citation type="submission" date="2019-02" db="EMBL/GenBank/DDBJ databases">
        <authorList>
            <consortium name="Pathogen Informatics"/>
        </authorList>
    </citation>
    <scope>NUCLEOTIDE SEQUENCE [LARGE SCALE GENOMIC DNA]</scope>
    <source>
        <strain evidence="2 3">3012STDY7089603</strain>
    </source>
</reference>
<dbReference type="AlphaFoldDB" id="A0A8H2M500"/>
<proteinExistence type="predicted"/>
<gene>
    <name evidence="2" type="ORF">NCTC13150_00542</name>
</gene>
<evidence type="ECO:0000256" key="1">
    <source>
        <dbReference type="SAM" id="Phobius"/>
    </source>
</evidence>
<organism evidence="2 3">
    <name type="scientific">Urinicoccus massiliensis</name>
    <dbReference type="NCBI Taxonomy" id="1723382"/>
    <lineage>
        <taxon>Bacteria</taxon>
        <taxon>Bacillati</taxon>
        <taxon>Bacillota</taxon>
        <taxon>Tissierellia</taxon>
        <taxon>Tissierellales</taxon>
        <taxon>Peptoniphilaceae</taxon>
        <taxon>Urinicoccus</taxon>
    </lineage>
</organism>
<dbReference type="NCBIfam" id="TIGR01906">
    <property type="entry name" value="integ_TIGR01906"/>
    <property type="match status" value="1"/>
</dbReference>
<feature type="transmembrane region" description="Helical" evidence="1">
    <location>
        <begin position="123"/>
        <end position="141"/>
    </location>
</feature>
<protein>
    <submittedName>
        <fullName evidence="2">Predicted membrane protein</fullName>
    </submittedName>
</protein>
<dbReference type="InterPro" id="IPR010178">
    <property type="entry name" value="Lit"/>
</dbReference>
<feature type="transmembrane region" description="Helical" evidence="1">
    <location>
        <begin position="181"/>
        <end position="201"/>
    </location>
</feature>
<evidence type="ECO:0000313" key="2">
    <source>
        <dbReference type="EMBL" id="VFB16028.1"/>
    </source>
</evidence>
<sequence length="207" mass="24090">MKTKFLGLLAGLAYLFLVLALGISLVSQWQGYYDFQFKKNATVQVTGLSMEDLHKRGKALRIYLEKGDDDLISPYFNQREVSHMEDVHGLFVLKNRVMVLAGLAFMGLFIYGHKKNFLRDYFTGNWILLLALIGFFAYIGMNFDQSFIRFHELFFDNDLWLLDPKTDVMIQMLPQVFFEQMAGLIGLFVLGMEGVYFFSLWKIKKRS</sequence>
<keyword evidence="3" id="KW-1185">Reference proteome</keyword>
<feature type="transmembrane region" description="Helical" evidence="1">
    <location>
        <begin position="91"/>
        <end position="111"/>
    </location>
</feature>
<dbReference type="RefSeq" id="WP_165478589.1">
    <property type="nucleotide sequence ID" value="NZ_CAACYI010000001.1"/>
</dbReference>
<keyword evidence="1" id="KW-0472">Membrane</keyword>
<dbReference type="EMBL" id="CAACYI010000001">
    <property type="protein sequence ID" value="VFB16028.1"/>
    <property type="molecule type" value="Genomic_DNA"/>
</dbReference>
<dbReference type="Proteomes" id="UP000377798">
    <property type="component" value="Unassembled WGS sequence"/>
</dbReference>
<dbReference type="Pfam" id="PF07314">
    <property type="entry name" value="Lit"/>
    <property type="match status" value="1"/>
</dbReference>
<accession>A0A8H2M500</accession>